<feature type="domain" description="Reverse transcriptase Ty1/copia-type" evidence="2">
    <location>
        <begin position="81"/>
        <end position="174"/>
    </location>
</feature>
<feature type="region of interest" description="Disordered" evidence="1">
    <location>
        <begin position="1"/>
        <end position="26"/>
    </location>
</feature>
<dbReference type="GO" id="GO:0003964">
    <property type="term" value="F:RNA-directed DNA polymerase activity"/>
    <property type="evidence" value="ECO:0007669"/>
    <property type="project" value="UniProtKB-KW"/>
</dbReference>
<protein>
    <submittedName>
        <fullName evidence="3">Reverse transcriptase, RNA-dependent DNA polymerase</fullName>
    </submittedName>
</protein>
<dbReference type="EMBL" id="CABPRJ010001921">
    <property type="protein sequence ID" value="VVC41565.1"/>
    <property type="molecule type" value="Genomic_DNA"/>
</dbReference>
<gene>
    <name evidence="3" type="ORF">CINCED_3A012688</name>
</gene>
<organism evidence="3 4">
    <name type="scientific">Cinara cedri</name>
    <dbReference type="NCBI Taxonomy" id="506608"/>
    <lineage>
        <taxon>Eukaryota</taxon>
        <taxon>Metazoa</taxon>
        <taxon>Ecdysozoa</taxon>
        <taxon>Arthropoda</taxon>
        <taxon>Hexapoda</taxon>
        <taxon>Insecta</taxon>
        <taxon>Pterygota</taxon>
        <taxon>Neoptera</taxon>
        <taxon>Paraneoptera</taxon>
        <taxon>Hemiptera</taxon>
        <taxon>Sternorrhyncha</taxon>
        <taxon>Aphidomorpha</taxon>
        <taxon>Aphidoidea</taxon>
        <taxon>Aphididae</taxon>
        <taxon>Lachninae</taxon>
        <taxon>Cinara</taxon>
    </lineage>
</organism>
<dbReference type="Proteomes" id="UP000325440">
    <property type="component" value="Unassembled WGS sequence"/>
</dbReference>
<keyword evidence="3" id="KW-0808">Transferase</keyword>
<keyword evidence="3" id="KW-0695">RNA-directed DNA polymerase</keyword>
<evidence type="ECO:0000313" key="4">
    <source>
        <dbReference type="Proteomes" id="UP000325440"/>
    </source>
</evidence>
<sequence length="261" mass="30661">MNLQTDFEDTVSEIDKESETENQKGEEACEEIKDYRKYKARLEARGCQQNSENMDFKDIFSYVVQTGNLRLLFSEWEPGKEILMKIPERYNAPEKICLLIKALYGLKQAPLQCNKRLTDFLKDKNIKQLNSDQCVFKRKNKDKQMFLAIHVDHGILFGEDKHEMNMLSEGLKKLCDIIIHKNPTLKCNKQVLKKYQMDLSKPISTLIIPIEKNIQESKNYPDSDFSYREIIGSMFYLSCKIRPDLTFAVNYKNRPLKKPLR</sequence>
<accession>A0A5E4NJ20</accession>
<evidence type="ECO:0000259" key="2">
    <source>
        <dbReference type="Pfam" id="PF07727"/>
    </source>
</evidence>
<feature type="compositionally biased region" description="Acidic residues" evidence="1">
    <location>
        <begin position="1"/>
        <end position="12"/>
    </location>
</feature>
<dbReference type="OrthoDB" id="8190972at2759"/>
<proteinExistence type="predicted"/>
<keyword evidence="4" id="KW-1185">Reference proteome</keyword>
<keyword evidence="3" id="KW-0548">Nucleotidyltransferase</keyword>
<dbReference type="Pfam" id="PF07727">
    <property type="entry name" value="RVT_2"/>
    <property type="match status" value="1"/>
</dbReference>
<dbReference type="InterPro" id="IPR013103">
    <property type="entry name" value="RVT_2"/>
</dbReference>
<evidence type="ECO:0000313" key="3">
    <source>
        <dbReference type="EMBL" id="VVC41565.1"/>
    </source>
</evidence>
<name>A0A5E4NJ20_9HEMI</name>
<reference evidence="3 4" key="1">
    <citation type="submission" date="2019-08" db="EMBL/GenBank/DDBJ databases">
        <authorList>
            <person name="Alioto T."/>
            <person name="Alioto T."/>
            <person name="Gomez Garrido J."/>
        </authorList>
    </citation>
    <scope>NUCLEOTIDE SEQUENCE [LARGE SCALE GENOMIC DNA]</scope>
</reference>
<evidence type="ECO:0000256" key="1">
    <source>
        <dbReference type="SAM" id="MobiDB-lite"/>
    </source>
</evidence>
<feature type="compositionally biased region" description="Basic and acidic residues" evidence="1">
    <location>
        <begin position="13"/>
        <end position="26"/>
    </location>
</feature>
<dbReference type="AlphaFoldDB" id="A0A5E4NJ20"/>